<dbReference type="EMBL" id="JAAXKY010000088">
    <property type="protein sequence ID" value="NMH80097.1"/>
    <property type="molecule type" value="Genomic_DNA"/>
</dbReference>
<accession>A0ABX1RI66</accession>
<evidence type="ECO:0000256" key="2">
    <source>
        <dbReference type="SAM" id="Phobius"/>
    </source>
</evidence>
<keyword evidence="4" id="KW-1185">Reference proteome</keyword>
<proteinExistence type="predicted"/>
<feature type="transmembrane region" description="Helical" evidence="2">
    <location>
        <begin position="6"/>
        <end position="28"/>
    </location>
</feature>
<evidence type="ECO:0000313" key="4">
    <source>
        <dbReference type="Proteomes" id="UP001296706"/>
    </source>
</evidence>
<keyword evidence="2" id="KW-1133">Transmembrane helix</keyword>
<sequence length="74" mass="7831">MSFSDVLTIIGVVAGIGLMLVMAVVPLLTDRHRPHSDRPRRAGASTTVTIPTQRGSQGRTVVSTRPAGLRAAPR</sequence>
<name>A0ABX1RI66_9PSEU</name>
<evidence type="ECO:0000313" key="3">
    <source>
        <dbReference type="EMBL" id="NMH80097.1"/>
    </source>
</evidence>
<keyword evidence="2" id="KW-0472">Membrane</keyword>
<dbReference type="Proteomes" id="UP001296706">
    <property type="component" value="Unassembled WGS sequence"/>
</dbReference>
<reference evidence="3 4" key="1">
    <citation type="submission" date="2020-04" db="EMBL/GenBank/DDBJ databases">
        <authorList>
            <person name="Klaysubun C."/>
            <person name="Duangmal K."/>
            <person name="Lipun K."/>
        </authorList>
    </citation>
    <scope>NUCLEOTIDE SEQUENCE [LARGE SCALE GENOMIC DNA]</scope>
    <source>
        <strain evidence="3 4">JCM 11839</strain>
    </source>
</reference>
<feature type="region of interest" description="Disordered" evidence="1">
    <location>
        <begin position="31"/>
        <end position="74"/>
    </location>
</feature>
<evidence type="ECO:0000256" key="1">
    <source>
        <dbReference type="SAM" id="MobiDB-lite"/>
    </source>
</evidence>
<keyword evidence="2" id="KW-0812">Transmembrane</keyword>
<feature type="compositionally biased region" description="Polar residues" evidence="1">
    <location>
        <begin position="44"/>
        <end position="63"/>
    </location>
</feature>
<protein>
    <submittedName>
        <fullName evidence="3">Uncharacterized protein</fullName>
    </submittedName>
</protein>
<gene>
    <name evidence="3" type="ORF">HF577_23790</name>
</gene>
<comment type="caution">
    <text evidence="3">The sequence shown here is derived from an EMBL/GenBank/DDBJ whole genome shotgun (WGS) entry which is preliminary data.</text>
</comment>
<dbReference type="RefSeq" id="WP_169398153.1">
    <property type="nucleotide sequence ID" value="NZ_BAAAJH010000026.1"/>
</dbReference>
<organism evidence="3 4">
    <name type="scientific">Pseudonocardia xinjiangensis</name>
    <dbReference type="NCBI Taxonomy" id="75289"/>
    <lineage>
        <taxon>Bacteria</taxon>
        <taxon>Bacillati</taxon>
        <taxon>Actinomycetota</taxon>
        <taxon>Actinomycetes</taxon>
        <taxon>Pseudonocardiales</taxon>
        <taxon>Pseudonocardiaceae</taxon>
        <taxon>Pseudonocardia</taxon>
    </lineage>
</organism>